<name>A0ABN1I4K2_9GAMM</name>
<evidence type="ECO:0000313" key="1">
    <source>
        <dbReference type="EMBL" id="GAA0688549.1"/>
    </source>
</evidence>
<evidence type="ECO:0000313" key="2">
    <source>
        <dbReference type="Proteomes" id="UP001499915"/>
    </source>
</evidence>
<organism evidence="1 2">
    <name type="scientific">Marinobacterium maritimum</name>
    <dbReference type="NCBI Taxonomy" id="500162"/>
    <lineage>
        <taxon>Bacteria</taxon>
        <taxon>Pseudomonadati</taxon>
        <taxon>Pseudomonadota</taxon>
        <taxon>Gammaproteobacteria</taxon>
        <taxon>Oceanospirillales</taxon>
        <taxon>Oceanospirillaceae</taxon>
        <taxon>Marinobacterium</taxon>
    </lineage>
</organism>
<reference evidence="1 2" key="1">
    <citation type="journal article" date="2019" name="Int. J. Syst. Evol. Microbiol.">
        <title>The Global Catalogue of Microorganisms (GCM) 10K type strain sequencing project: providing services to taxonomists for standard genome sequencing and annotation.</title>
        <authorList>
            <consortium name="The Broad Institute Genomics Platform"/>
            <consortium name="The Broad Institute Genome Sequencing Center for Infectious Disease"/>
            <person name="Wu L."/>
            <person name="Ma J."/>
        </authorList>
    </citation>
    <scope>NUCLEOTIDE SEQUENCE [LARGE SCALE GENOMIC DNA]</scope>
    <source>
        <strain evidence="1 2">JCM 15134</strain>
    </source>
</reference>
<dbReference type="Pfam" id="PF06980">
    <property type="entry name" value="DUF1302"/>
    <property type="match status" value="1"/>
</dbReference>
<dbReference type="EMBL" id="BAAAET010000002">
    <property type="protein sequence ID" value="GAA0688549.1"/>
    <property type="molecule type" value="Genomic_DNA"/>
</dbReference>
<keyword evidence="2" id="KW-1185">Reference proteome</keyword>
<proteinExistence type="predicted"/>
<gene>
    <name evidence="1" type="ORF">GCM10009104_13460</name>
</gene>
<protein>
    <submittedName>
        <fullName evidence="1">DUF1302 domain-containing protein</fullName>
    </submittedName>
</protein>
<comment type="caution">
    <text evidence="1">The sequence shown here is derived from an EMBL/GenBank/DDBJ whole genome shotgun (WGS) entry which is preliminary data.</text>
</comment>
<sequence length="511" mass="55583">MIAGSLLLAATQAQALSWQLDNGVVIDLDTTLSYEAGMRLKEQDATVLAAGGNPVVAAVTDDGNRNFDKHDLIKNAVNFNTDLDIQYGDGGAFFRARGWYDDVYSDKDLAKAEFQRDGLDKHKSEVEILDAFVYNMFDMGERSLSLRAGRQVVSWGESLFIGGGISSAQSPVDATKASAPGVDLKDIFMPVGQVYGEVDLSDSLAMGAYYQWEWEESRIDAPGAYFSVLDALGQGVAGDNTDIGLPVRVDKPSDGQWGVALRYTAENLNDTEFGFHYLRYNDFLPAIQLLPPLLGPQVTNQYFEDIDLIGVSAGMVIGDTNVGAEISYQDGKAVQLNIPGAFYFARAKTAQAQVSFIHLFPSSALADSITLYGEFAHNRVLSIDDDATAAAAGVNVGDVASAVANDRSASSAVLRAKFSYFGVAPGLDMSWTATYRNDFNGRSSIPFTFTEDFEQLALKADFRYAGGHSFGVSYVNYLSDVDDIVEEKDSLGLAHLNADRDYVSAYYKYRF</sequence>
<dbReference type="InterPro" id="IPR010727">
    <property type="entry name" value="DUF1302"/>
</dbReference>
<accession>A0ABN1I4K2</accession>
<dbReference type="Proteomes" id="UP001499915">
    <property type="component" value="Unassembled WGS sequence"/>
</dbReference>